<dbReference type="VEuPathDB" id="PlasmoDB:PGAL8A_00270100"/>
<gene>
    <name evidence="1" type="ORF">PGAL8A_00270100</name>
</gene>
<evidence type="ECO:0000313" key="1">
    <source>
        <dbReference type="EMBL" id="CRG95501.1"/>
    </source>
</evidence>
<reference evidence="1" key="1">
    <citation type="submission" date="2015-04" db="EMBL/GenBank/DDBJ databases">
        <authorList>
            <consortium name="Pathogen Informatics"/>
        </authorList>
    </citation>
    <scope>NUCLEOTIDE SEQUENCE [LARGE SCALE GENOMIC DNA]</scope>
    <source>
        <strain evidence="1">8A</strain>
    </source>
</reference>
<dbReference type="EMBL" id="CVMV01000039">
    <property type="protein sequence ID" value="CRG95501.1"/>
    <property type="molecule type" value="Genomic_DNA"/>
</dbReference>
<comment type="caution">
    <text evidence="1">The sequence shown here is derived from an EMBL/GenBank/DDBJ whole genome shotgun (WGS) entry which is preliminary data.</text>
</comment>
<protein>
    <submittedName>
        <fullName evidence="1">Fam-e protein</fullName>
    </submittedName>
</protein>
<organism evidence="1 2">
    <name type="scientific">Plasmodium gallinaceum</name>
    <dbReference type="NCBI Taxonomy" id="5849"/>
    <lineage>
        <taxon>Eukaryota</taxon>
        <taxon>Sar</taxon>
        <taxon>Alveolata</taxon>
        <taxon>Apicomplexa</taxon>
        <taxon>Aconoidasida</taxon>
        <taxon>Haemosporida</taxon>
        <taxon>Plasmodiidae</taxon>
        <taxon>Plasmodium</taxon>
        <taxon>Plasmodium (Haemamoeba)</taxon>
    </lineage>
</organism>
<name>A0A1J1GSK0_PLAGA</name>
<feature type="non-terminal residue" evidence="1">
    <location>
        <position position="79"/>
    </location>
</feature>
<dbReference type="OrthoDB" id="6362699at2759"/>
<dbReference type="AlphaFoldDB" id="A0A1J1GSK0"/>
<keyword evidence="2" id="KW-1185">Reference proteome</keyword>
<dbReference type="Proteomes" id="UP000220797">
    <property type="component" value="Unassembled WGS sequence"/>
</dbReference>
<accession>A0A1J1GSK0</accession>
<sequence length="79" mass="9093">MAFLYNDGCETSEGDFTKCFMNICEINLNKFEASYCRIERPVVDIKKASNKNLNDLSKNLFTDEYTPSNLKSRIIILSN</sequence>
<dbReference type="RefSeq" id="XP_028528310.1">
    <property type="nucleotide sequence ID" value="XM_028671682.1"/>
</dbReference>
<evidence type="ECO:0000313" key="2">
    <source>
        <dbReference type="Proteomes" id="UP000220797"/>
    </source>
</evidence>
<proteinExistence type="predicted"/>
<dbReference type="GeneID" id="39731233"/>